<dbReference type="GO" id="GO:0005886">
    <property type="term" value="C:plasma membrane"/>
    <property type="evidence" value="ECO:0007669"/>
    <property type="project" value="UniProtKB-SubCell"/>
</dbReference>
<keyword evidence="4 6" id="KW-1133">Transmembrane helix</keyword>
<dbReference type="Gene3D" id="1.20.1250.20">
    <property type="entry name" value="MFS general substrate transporter like domains"/>
    <property type="match status" value="1"/>
</dbReference>
<proteinExistence type="predicted"/>
<evidence type="ECO:0000256" key="5">
    <source>
        <dbReference type="ARBA" id="ARBA00023136"/>
    </source>
</evidence>
<protein>
    <recommendedName>
        <fullName evidence="7">Major facilitator superfamily (MFS) profile domain-containing protein</fullName>
    </recommendedName>
</protein>
<dbReference type="PANTHER" id="PTHR48020">
    <property type="entry name" value="PROTON MYO-INOSITOL COTRANSPORTER"/>
    <property type="match status" value="1"/>
</dbReference>
<evidence type="ECO:0000259" key="7">
    <source>
        <dbReference type="PROSITE" id="PS50850"/>
    </source>
</evidence>
<organism evidence="8 9">
    <name type="scientific">Staphylococcus cohnii</name>
    <dbReference type="NCBI Taxonomy" id="29382"/>
    <lineage>
        <taxon>Bacteria</taxon>
        <taxon>Bacillati</taxon>
        <taxon>Bacillota</taxon>
        <taxon>Bacilli</taxon>
        <taxon>Bacillales</taxon>
        <taxon>Staphylococcaceae</taxon>
        <taxon>Staphylococcus</taxon>
        <taxon>Staphylococcus cohnii species complex</taxon>
    </lineage>
</organism>
<dbReference type="SUPFAM" id="SSF103473">
    <property type="entry name" value="MFS general substrate transporter"/>
    <property type="match status" value="1"/>
</dbReference>
<evidence type="ECO:0000256" key="2">
    <source>
        <dbReference type="ARBA" id="ARBA00022448"/>
    </source>
</evidence>
<dbReference type="InterPro" id="IPR036259">
    <property type="entry name" value="MFS_trans_sf"/>
</dbReference>
<evidence type="ECO:0000256" key="1">
    <source>
        <dbReference type="ARBA" id="ARBA00004651"/>
    </source>
</evidence>
<sequence>MTTFAIGTYIPEILSQFGFHEGSQKYLGSAVINMFYLIGIFPALYLVEKYGRRPTLIWPFLITALALLSLGIVSGGNAPFLIILVLFIIYGIFNTAMGSHQWIYPYELFPTYVRGTGGGFTTTVSRLASALSTFFFPMILENYGLSITMYISSTLLFIGFILSIYMAPETKGKNLEEAGAI</sequence>
<keyword evidence="5 6" id="KW-0472">Membrane</keyword>
<dbReference type="Proteomes" id="UP000241208">
    <property type="component" value="Unassembled WGS sequence"/>
</dbReference>
<feature type="transmembrane region" description="Helical" evidence="6">
    <location>
        <begin position="56"/>
        <end position="74"/>
    </location>
</feature>
<comment type="subcellular location">
    <subcellularLocation>
        <location evidence="1">Cell membrane</location>
        <topology evidence="1">Multi-pass membrane protein</topology>
    </subcellularLocation>
</comment>
<gene>
    <name evidence="8" type="ORF">BUY34_04480</name>
</gene>
<accession>A0A2T4LTQ0</accession>
<evidence type="ECO:0000256" key="4">
    <source>
        <dbReference type="ARBA" id="ARBA00022989"/>
    </source>
</evidence>
<dbReference type="Pfam" id="PF00083">
    <property type="entry name" value="Sugar_tr"/>
    <property type="match status" value="1"/>
</dbReference>
<reference evidence="8 9" key="1">
    <citation type="journal article" date="2016" name="Front. Microbiol.">
        <title>Comprehensive Phylogenetic Analysis of Bovine Non-aureus Staphylococci Species Based on Whole-Genome Sequencing.</title>
        <authorList>
            <person name="Naushad S."/>
            <person name="Barkema H.W."/>
            <person name="Luby C."/>
            <person name="Condas L.A."/>
            <person name="Nobrega D.B."/>
            <person name="Carson D.A."/>
            <person name="De Buck J."/>
        </authorList>
    </citation>
    <scope>NUCLEOTIDE SEQUENCE [LARGE SCALE GENOMIC DNA]</scope>
    <source>
        <strain evidence="8 9">SNUC 3829</strain>
    </source>
</reference>
<keyword evidence="3 6" id="KW-0812">Transmembrane</keyword>
<evidence type="ECO:0000313" key="8">
    <source>
        <dbReference type="EMBL" id="PTF66737.1"/>
    </source>
</evidence>
<dbReference type="AlphaFoldDB" id="A0A2T4LTQ0"/>
<dbReference type="InterPro" id="IPR020846">
    <property type="entry name" value="MFS_dom"/>
</dbReference>
<name>A0A2T4LTQ0_9STAP</name>
<feature type="transmembrane region" description="Helical" evidence="6">
    <location>
        <begin position="145"/>
        <end position="167"/>
    </location>
</feature>
<dbReference type="STRING" id="29382.BZ166_02810"/>
<feature type="transmembrane region" description="Helical" evidence="6">
    <location>
        <begin position="80"/>
        <end position="97"/>
    </location>
</feature>
<comment type="caution">
    <text evidence="8">The sequence shown here is derived from an EMBL/GenBank/DDBJ whole genome shotgun (WGS) entry which is preliminary data.</text>
</comment>
<evidence type="ECO:0000313" key="9">
    <source>
        <dbReference type="Proteomes" id="UP000241208"/>
    </source>
</evidence>
<evidence type="ECO:0000256" key="6">
    <source>
        <dbReference type="SAM" id="Phobius"/>
    </source>
</evidence>
<dbReference type="InterPro" id="IPR005828">
    <property type="entry name" value="MFS_sugar_transport-like"/>
</dbReference>
<evidence type="ECO:0000256" key="3">
    <source>
        <dbReference type="ARBA" id="ARBA00022692"/>
    </source>
</evidence>
<keyword evidence="2" id="KW-0813">Transport</keyword>
<dbReference type="GO" id="GO:0022857">
    <property type="term" value="F:transmembrane transporter activity"/>
    <property type="evidence" value="ECO:0007669"/>
    <property type="project" value="InterPro"/>
</dbReference>
<dbReference type="PANTHER" id="PTHR48020:SF12">
    <property type="entry name" value="PROTON MYO-INOSITOL COTRANSPORTER"/>
    <property type="match status" value="1"/>
</dbReference>
<feature type="transmembrane region" description="Helical" evidence="6">
    <location>
        <begin position="26"/>
        <end position="47"/>
    </location>
</feature>
<dbReference type="InterPro" id="IPR050814">
    <property type="entry name" value="Myo-inositol_Transporter"/>
</dbReference>
<dbReference type="PROSITE" id="PS50850">
    <property type="entry name" value="MFS"/>
    <property type="match status" value="1"/>
</dbReference>
<feature type="domain" description="Major facilitator superfamily (MFS) profile" evidence="7">
    <location>
        <begin position="1"/>
        <end position="171"/>
    </location>
</feature>
<dbReference type="EMBL" id="PYZR01000033">
    <property type="protein sequence ID" value="PTF66737.1"/>
    <property type="molecule type" value="Genomic_DNA"/>
</dbReference>